<keyword evidence="3" id="KW-1133">Transmembrane helix</keyword>
<dbReference type="EMBL" id="BAAAZU010000006">
    <property type="protein sequence ID" value="GAA3921159.1"/>
    <property type="molecule type" value="Genomic_DNA"/>
</dbReference>
<feature type="region of interest" description="Disordered" evidence="2">
    <location>
        <begin position="20"/>
        <end position="43"/>
    </location>
</feature>
<evidence type="ECO:0000256" key="1">
    <source>
        <dbReference type="SAM" id="Coils"/>
    </source>
</evidence>
<keyword evidence="6" id="KW-1185">Reference proteome</keyword>
<reference evidence="6" key="1">
    <citation type="journal article" date="2019" name="Int. J. Syst. Evol. Microbiol.">
        <title>The Global Catalogue of Microorganisms (GCM) 10K type strain sequencing project: providing services to taxonomists for standard genome sequencing and annotation.</title>
        <authorList>
            <consortium name="The Broad Institute Genomics Platform"/>
            <consortium name="The Broad Institute Genome Sequencing Center for Infectious Disease"/>
            <person name="Wu L."/>
            <person name="Ma J."/>
        </authorList>
    </citation>
    <scope>NUCLEOTIDE SEQUENCE [LARGE SCALE GENOMIC DNA]</scope>
    <source>
        <strain evidence="6">JCM 16916</strain>
    </source>
</reference>
<dbReference type="InterPro" id="IPR025645">
    <property type="entry name" value="DUF4349"/>
</dbReference>
<feature type="compositionally biased region" description="Low complexity" evidence="2">
    <location>
        <begin position="28"/>
        <end position="38"/>
    </location>
</feature>
<dbReference type="Pfam" id="PF14257">
    <property type="entry name" value="DUF4349"/>
    <property type="match status" value="1"/>
</dbReference>
<feature type="transmembrane region" description="Helical" evidence="3">
    <location>
        <begin position="235"/>
        <end position="257"/>
    </location>
</feature>
<protein>
    <submittedName>
        <fullName evidence="5">DUF4349 domain-containing protein</fullName>
    </submittedName>
</protein>
<organism evidence="5 6">
    <name type="scientific">Luteimonas lutimaris</name>
    <dbReference type="NCBI Taxonomy" id="698645"/>
    <lineage>
        <taxon>Bacteria</taxon>
        <taxon>Pseudomonadati</taxon>
        <taxon>Pseudomonadota</taxon>
        <taxon>Gammaproteobacteria</taxon>
        <taxon>Lysobacterales</taxon>
        <taxon>Lysobacteraceae</taxon>
        <taxon>Luteimonas</taxon>
    </lineage>
</organism>
<accession>A0ABP7MHT6</accession>
<keyword evidence="3" id="KW-0812">Transmembrane</keyword>
<proteinExistence type="predicted"/>
<dbReference type="Proteomes" id="UP001501727">
    <property type="component" value="Unassembled WGS sequence"/>
</dbReference>
<comment type="caution">
    <text evidence="5">The sequence shown here is derived from an EMBL/GenBank/DDBJ whole genome shotgun (WGS) entry which is preliminary data.</text>
</comment>
<keyword evidence="1" id="KW-0175">Coiled coil</keyword>
<feature type="coiled-coil region" evidence="1">
    <location>
        <begin position="141"/>
        <end position="196"/>
    </location>
</feature>
<evidence type="ECO:0000313" key="6">
    <source>
        <dbReference type="Proteomes" id="UP001501727"/>
    </source>
</evidence>
<gene>
    <name evidence="5" type="ORF">GCM10022229_13550</name>
</gene>
<evidence type="ECO:0000313" key="5">
    <source>
        <dbReference type="EMBL" id="GAA3921159.1"/>
    </source>
</evidence>
<keyword evidence="3" id="KW-0472">Membrane</keyword>
<evidence type="ECO:0000256" key="3">
    <source>
        <dbReference type="SAM" id="Phobius"/>
    </source>
</evidence>
<evidence type="ECO:0000256" key="2">
    <source>
        <dbReference type="SAM" id="MobiDB-lite"/>
    </source>
</evidence>
<sequence>MGAALLALALAACSHQGQQEPAAGGSGAFAPAPAAPRARSGDAGGDMQAMLAYEHQVGVVLPADEIEPRMQAAKAACENGRFGACVVLDARTRSGDRPNASLGMRIVPAGVEPMIALAARDARLGTRSTHAEDLAVQVRDNALVQERLHNEMARLQEFQQRRDLAVADMIALSRQLAEAQAQLDAAEREGAQHKRRIDTQKLTLDFSPPSAESGRGEIGQALRDFGGTLASGLAWTIRALAFLLPVLVVVVVLVALWRKMRSGRAKKIH</sequence>
<evidence type="ECO:0000259" key="4">
    <source>
        <dbReference type="Pfam" id="PF14257"/>
    </source>
</evidence>
<name>A0ABP7MHT6_9GAMM</name>
<feature type="domain" description="DUF4349" evidence="4">
    <location>
        <begin position="51"/>
        <end position="258"/>
    </location>
</feature>